<organism evidence="14 15">
    <name type="scientific">Hylemonella gracilis ATCC 19624</name>
    <dbReference type="NCBI Taxonomy" id="887062"/>
    <lineage>
        <taxon>Bacteria</taxon>
        <taxon>Pseudomonadati</taxon>
        <taxon>Pseudomonadota</taxon>
        <taxon>Betaproteobacteria</taxon>
        <taxon>Burkholderiales</taxon>
        <taxon>Comamonadaceae</taxon>
        <taxon>Hylemonella</taxon>
    </lineage>
</organism>
<keyword evidence="6 13" id="KW-0441">Lipid A biosynthesis</keyword>
<keyword evidence="11 13" id="KW-0443">Lipid metabolism</keyword>
<evidence type="ECO:0000256" key="1">
    <source>
        <dbReference type="ARBA" id="ARBA00002274"/>
    </source>
</evidence>
<keyword evidence="5 13" id="KW-0444">Lipid biosynthesis</keyword>
<name>F3KWI8_9BURK</name>
<dbReference type="GO" id="GO:0005886">
    <property type="term" value="C:plasma membrane"/>
    <property type="evidence" value="ECO:0007669"/>
    <property type="project" value="TreeGrafter"/>
</dbReference>
<dbReference type="GO" id="GO:0009245">
    <property type="term" value="P:lipid A biosynthetic process"/>
    <property type="evidence" value="ECO:0007669"/>
    <property type="project" value="UniProtKB-UniRule"/>
</dbReference>
<keyword evidence="7 13" id="KW-0808">Transferase</keyword>
<comment type="function">
    <text evidence="1 13">Transfers the gamma-phosphate of ATP to the 4'-position of a tetraacyldisaccharide 1-phosphate intermediate (termed DS-1-P) to form tetraacyldisaccharide 1,4'-bis-phosphate (lipid IVA).</text>
</comment>
<dbReference type="SUPFAM" id="SSF52540">
    <property type="entry name" value="P-loop containing nucleoside triphosphate hydrolases"/>
    <property type="match status" value="1"/>
</dbReference>
<keyword evidence="9 13" id="KW-0418">Kinase</keyword>
<reference evidence="14 15" key="1">
    <citation type="journal article" date="2011" name="EMBO J.">
        <title>Structural diversity of bacterial flagellar motors.</title>
        <authorList>
            <person name="Chen S."/>
            <person name="Beeby M."/>
            <person name="Murphy G.E."/>
            <person name="Leadbetter J.R."/>
            <person name="Hendrixson D.R."/>
            <person name="Briegel A."/>
            <person name="Li Z."/>
            <person name="Shi J."/>
            <person name="Tocheva E.I."/>
            <person name="Muller A."/>
            <person name="Dobro M.J."/>
            <person name="Jensen G.J."/>
        </authorList>
    </citation>
    <scope>NUCLEOTIDE SEQUENCE [LARGE SCALE GENOMIC DNA]</scope>
    <source>
        <strain evidence="14 15">ATCC 19624</strain>
    </source>
</reference>
<comment type="catalytic activity">
    <reaction evidence="13">
        <text>a lipid A disaccharide + ATP = a lipid IVA + ADP + H(+)</text>
        <dbReference type="Rhea" id="RHEA:67840"/>
        <dbReference type="ChEBI" id="CHEBI:15378"/>
        <dbReference type="ChEBI" id="CHEBI:30616"/>
        <dbReference type="ChEBI" id="CHEBI:176343"/>
        <dbReference type="ChEBI" id="CHEBI:176425"/>
        <dbReference type="ChEBI" id="CHEBI:456216"/>
        <dbReference type="EC" id="2.7.1.130"/>
    </reaction>
</comment>
<dbReference type="GO" id="GO:0005524">
    <property type="term" value="F:ATP binding"/>
    <property type="evidence" value="ECO:0007669"/>
    <property type="project" value="UniProtKB-UniRule"/>
</dbReference>
<evidence type="ECO:0000256" key="8">
    <source>
        <dbReference type="ARBA" id="ARBA00022741"/>
    </source>
</evidence>
<keyword evidence="8 13" id="KW-0547">Nucleotide-binding</keyword>
<evidence type="ECO:0000256" key="6">
    <source>
        <dbReference type="ARBA" id="ARBA00022556"/>
    </source>
</evidence>
<dbReference type="STRING" id="887062.HGR_14134"/>
<dbReference type="EMBL" id="AEGR01000090">
    <property type="protein sequence ID" value="EGI75858.1"/>
    <property type="molecule type" value="Genomic_DNA"/>
</dbReference>
<evidence type="ECO:0000256" key="12">
    <source>
        <dbReference type="ARBA" id="ARBA00029757"/>
    </source>
</evidence>
<evidence type="ECO:0000256" key="9">
    <source>
        <dbReference type="ARBA" id="ARBA00022777"/>
    </source>
</evidence>
<sequence>MLTLWPLSLLMRLLVRLRQGLYLSGMLKRHAAPVLVVVVGNVVAGGGGKTPTVIALVEHLRARGLKPGVISRGYGRRKSADGGDCREVRSDSPVAEVGDEPALVRRRTQVPVFVARRRIDAARALLAAYPQVNILLSDDGLQHLALARDIEICVFGDLGLGNGLLLPAGPLREPWPRYVDLVLHTGQQPAFTGHAARRALANTASDASGRVVALDSLRGTLVAVAGTAQPQAFFEMLQARGLVLARTDALPDHAGPSDYEHWLTTLREEFRSGPVTVLCTEKDAAKLWAVCPEALAVPLVFDLPPAFLNEFDRLLHAAFSAHLSSTYTD</sequence>
<comment type="similarity">
    <text evidence="13">Belongs to the LpxK family.</text>
</comment>
<dbReference type="GO" id="GO:0009244">
    <property type="term" value="P:lipopolysaccharide core region biosynthetic process"/>
    <property type="evidence" value="ECO:0007669"/>
    <property type="project" value="TreeGrafter"/>
</dbReference>
<feature type="binding site" evidence="13">
    <location>
        <begin position="43"/>
        <end position="50"/>
    </location>
    <ligand>
        <name>ATP</name>
        <dbReference type="ChEBI" id="CHEBI:30616"/>
    </ligand>
</feature>
<evidence type="ECO:0000256" key="5">
    <source>
        <dbReference type="ARBA" id="ARBA00022516"/>
    </source>
</evidence>
<dbReference type="eggNOG" id="COG1663">
    <property type="taxonomic scope" value="Bacteria"/>
</dbReference>
<proteinExistence type="inferred from homology"/>
<comment type="pathway">
    <text evidence="2 13">Glycolipid biosynthesis; lipid IV(A) biosynthesis; lipid IV(A) from (3R)-3-hydroxytetradecanoyl-[acyl-carrier-protein] and UDP-N-acetyl-alpha-D-glucosamine: step 6/6.</text>
</comment>
<evidence type="ECO:0000313" key="15">
    <source>
        <dbReference type="Proteomes" id="UP000016368"/>
    </source>
</evidence>
<evidence type="ECO:0000256" key="2">
    <source>
        <dbReference type="ARBA" id="ARBA00004870"/>
    </source>
</evidence>
<dbReference type="Pfam" id="PF02606">
    <property type="entry name" value="LpxK"/>
    <property type="match status" value="1"/>
</dbReference>
<dbReference type="AlphaFoldDB" id="F3KWI8"/>
<dbReference type="InterPro" id="IPR003758">
    <property type="entry name" value="LpxK"/>
</dbReference>
<gene>
    <name evidence="13 14" type="primary">lpxK</name>
    <name evidence="14" type="ORF">HGR_14134</name>
</gene>
<comment type="caution">
    <text evidence="14">The sequence shown here is derived from an EMBL/GenBank/DDBJ whole genome shotgun (WGS) entry which is preliminary data.</text>
</comment>
<evidence type="ECO:0000313" key="14">
    <source>
        <dbReference type="EMBL" id="EGI75858.1"/>
    </source>
</evidence>
<dbReference type="UniPathway" id="UPA00359">
    <property type="reaction ID" value="UER00482"/>
</dbReference>
<dbReference type="GO" id="GO:0009029">
    <property type="term" value="F:lipid-A 4'-kinase activity"/>
    <property type="evidence" value="ECO:0007669"/>
    <property type="project" value="UniProtKB-UniRule"/>
</dbReference>
<dbReference type="PANTHER" id="PTHR42724:SF1">
    <property type="entry name" value="TETRAACYLDISACCHARIDE 4'-KINASE, MITOCHONDRIAL-RELATED"/>
    <property type="match status" value="1"/>
</dbReference>
<dbReference type="NCBIfam" id="TIGR00682">
    <property type="entry name" value="lpxK"/>
    <property type="match status" value="1"/>
</dbReference>
<keyword evidence="10 13" id="KW-0067">ATP-binding</keyword>
<evidence type="ECO:0000256" key="4">
    <source>
        <dbReference type="ARBA" id="ARBA00016436"/>
    </source>
</evidence>
<dbReference type="EC" id="2.7.1.130" evidence="3 13"/>
<evidence type="ECO:0000256" key="10">
    <source>
        <dbReference type="ARBA" id="ARBA00022840"/>
    </source>
</evidence>
<evidence type="ECO:0000256" key="3">
    <source>
        <dbReference type="ARBA" id="ARBA00012071"/>
    </source>
</evidence>
<evidence type="ECO:0000256" key="11">
    <source>
        <dbReference type="ARBA" id="ARBA00023098"/>
    </source>
</evidence>
<dbReference type="Proteomes" id="UP000016368">
    <property type="component" value="Unassembled WGS sequence"/>
</dbReference>
<evidence type="ECO:0000256" key="13">
    <source>
        <dbReference type="HAMAP-Rule" id="MF_00409"/>
    </source>
</evidence>
<evidence type="ECO:0000256" key="7">
    <source>
        <dbReference type="ARBA" id="ARBA00022679"/>
    </source>
</evidence>
<protein>
    <recommendedName>
        <fullName evidence="4 13">Tetraacyldisaccharide 4'-kinase</fullName>
        <ecNumber evidence="3 13">2.7.1.130</ecNumber>
    </recommendedName>
    <alternativeName>
        <fullName evidence="12 13">Lipid A 4'-kinase</fullName>
    </alternativeName>
</protein>
<dbReference type="InterPro" id="IPR027417">
    <property type="entry name" value="P-loop_NTPase"/>
</dbReference>
<dbReference type="HAMAP" id="MF_00409">
    <property type="entry name" value="LpxK"/>
    <property type="match status" value="1"/>
</dbReference>
<keyword evidence="15" id="KW-1185">Reference proteome</keyword>
<dbReference type="PANTHER" id="PTHR42724">
    <property type="entry name" value="TETRAACYLDISACCHARIDE 4'-KINASE"/>
    <property type="match status" value="1"/>
</dbReference>
<accession>F3KWI8</accession>